<dbReference type="RefSeq" id="WP_089212042.1">
    <property type="nucleotide sequence ID" value="NZ_FZOD01000057.1"/>
</dbReference>
<accession>A0A239NIQ0</accession>
<name>A0A239NIQ0_9ACTN</name>
<evidence type="ECO:0000313" key="4">
    <source>
        <dbReference type="Proteomes" id="UP000198282"/>
    </source>
</evidence>
<dbReference type="AlphaFoldDB" id="A0A239NIQ0"/>
<keyword evidence="2" id="KW-1133">Transmembrane helix</keyword>
<feature type="transmembrane region" description="Helical" evidence="2">
    <location>
        <begin position="49"/>
        <end position="68"/>
    </location>
</feature>
<keyword evidence="2" id="KW-0472">Membrane</keyword>
<protein>
    <submittedName>
        <fullName evidence="3">Uncharacterized protein</fullName>
    </submittedName>
</protein>
<dbReference type="Proteomes" id="UP000198282">
    <property type="component" value="Unassembled WGS sequence"/>
</dbReference>
<sequence length="328" mass="35524">MDDLTALRELRADAPEPDAGRLAAARARLVTGTDRAANRRGFLSLGRPMVLAGAFGLVAALVLTLVQIDRTGGIGDTSPSKAARYASASEVFAQAALVAEARSTDASPRPDQWQYRKSLTRQPDEGSGAGDTMEEWIRYDGKQTAGYDDGRLRIRDVPPDPGDDDLSPQRYAGKLRELPTDPDKLLAHVRGDGHWIDLPVGEGATGAREDPDARAFRVISVYLEQQAIMPPKLEAAMYRALGKIPGVGVEVGVEDAAGRKGLGIFREAGGLDTRRYLILEPETFRYLGTRVLWLRDEMSGSDLMFRAGSVYSSAELASGIVEKAGQRR</sequence>
<reference evidence="3 4" key="1">
    <citation type="submission" date="2017-06" db="EMBL/GenBank/DDBJ databases">
        <authorList>
            <person name="Kim H.J."/>
            <person name="Triplett B.A."/>
        </authorList>
    </citation>
    <scope>NUCLEOTIDE SEQUENCE [LARGE SCALE GENOMIC DNA]</scope>
    <source>
        <strain evidence="3 4">CGMCC 4.2132</strain>
    </source>
</reference>
<dbReference type="InterPro" id="IPR047789">
    <property type="entry name" value="CU044_5270-like"/>
</dbReference>
<dbReference type="NCBIfam" id="NF038083">
    <property type="entry name" value="CU044_5270_fam"/>
    <property type="match status" value="1"/>
</dbReference>
<dbReference type="OrthoDB" id="3612087at2"/>
<evidence type="ECO:0000313" key="3">
    <source>
        <dbReference type="EMBL" id="SNT53999.1"/>
    </source>
</evidence>
<organism evidence="3 4">
    <name type="scientific">Streptosporangium subroseum</name>
    <dbReference type="NCBI Taxonomy" id="106412"/>
    <lineage>
        <taxon>Bacteria</taxon>
        <taxon>Bacillati</taxon>
        <taxon>Actinomycetota</taxon>
        <taxon>Actinomycetes</taxon>
        <taxon>Streptosporangiales</taxon>
        <taxon>Streptosporangiaceae</taxon>
        <taxon>Streptosporangium</taxon>
    </lineage>
</organism>
<keyword evidence="2" id="KW-0812">Transmembrane</keyword>
<evidence type="ECO:0000256" key="2">
    <source>
        <dbReference type="SAM" id="Phobius"/>
    </source>
</evidence>
<dbReference type="EMBL" id="FZOD01000057">
    <property type="protein sequence ID" value="SNT53999.1"/>
    <property type="molecule type" value="Genomic_DNA"/>
</dbReference>
<evidence type="ECO:0000256" key="1">
    <source>
        <dbReference type="SAM" id="MobiDB-lite"/>
    </source>
</evidence>
<feature type="region of interest" description="Disordered" evidence="1">
    <location>
        <begin position="149"/>
        <end position="168"/>
    </location>
</feature>
<proteinExistence type="predicted"/>
<feature type="region of interest" description="Disordered" evidence="1">
    <location>
        <begin position="102"/>
        <end position="134"/>
    </location>
</feature>
<keyword evidence="4" id="KW-1185">Reference proteome</keyword>
<feature type="compositionally biased region" description="Basic and acidic residues" evidence="1">
    <location>
        <begin position="149"/>
        <end position="158"/>
    </location>
</feature>
<gene>
    <name evidence="3" type="ORF">SAMN05216276_105755</name>
</gene>